<dbReference type="SMART" id="SM00028">
    <property type="entry name" value="TPR"/>
    <property type="match status" value="3"/>
</dbReference>
<dbReference type="PROSITE" id="PS50088">
    <property type="entry name" value="ANK_REPEAT"/>
    <property type="match status" value="3"/>
</dbReference>
<organism evidence="3 4">
    <name type="scientific">Oryza sativa subsp. japonica</name>
    <name type="common">Rice</name>
    <dbReference type="NCBI Taxonomy" id="39947"/>
    <lineage>
        <taxon>Eukaryota</taxon>
        <taxon>Viridiplantae</taxon>
        <taxon>Streptophyta</taxon>
        <taxon>Embryophyta</taxon>
        <taxon>Tracheophyta</taxon>
        <taxon>Spermatophyta</taxon>
        <taxon>Magnoliopsida</taxon>
        <taxon>Liliopsida</taxon>
        <taxon>Poales</taxon>
        <taxon>Poaceae</taxon>
        <taxon>BOP clade</taxon>
        <taxon>Oryzoideae</taxon>
        <taxon>Oryzeae</taxon>
        <taxon>Oryzinae</taxon>
        <taxon>Oryza</taxon>
        <taxon>Oryza sativa</taxon>
    </lineage>
</organism>
<dbReference type="SUPFAM" id="SSF48403">
    <property type="entry name" value="Ankyrin repeat"/>
    <property type="match status" value="1"/>
</dbReference>
<evidence type="ECO:0000313" key="4">
    <source>
        <dbReference type="Proteomes" id="UP000000763"/>
    </source>
</evidence>
<dbReference type="InterPro" id="IPR019734">
    <property type="entry name" value="TPR_rpt"/>
</dbReference>
<feature type="repeat" description="ANK" evidence="1">
    <location>
        <begin position="229"/>
        <end position="261"/>
    </location>
</feature>
<reference evidence="4" key="2">
    <citation type="journal article" date="2008" name="Nucleic Acids Res.">
        <title>The rice annotation project database (RAP-DB): 2008 update.</title>
        <authorList>
            <consortium name="The rice annotation project (RAP)"/>
        </authorList>
    </citation>
    <scope>GENOME REANNOTATION</scope>
    <source>
        <strain evidence="4">cv. Nipponbare</strain>
    </source>
</reference>
<dbReference type="PROSITE" id="PS50005">
    <property type="entry name" value="TPR"/>
    <property type="match status" value="1"/>
</dbReference>
<dbReference type="SMART" id="SM00248">
    <property type="entry name" value="ANK"/>
    <property type="match status" value="5"/>
</dbReference>
<evidence type="ECO:0000256" key="2">
    <source>
        <dbReference type="PROSITE-ProRule" id="PRU00339"/>
    </source>
</evidence>
<dbReference type="Gene3D" id="1.25.40.20">
    <property type="entry name" value="Ankyrin repeat-containing domain"/>
    <property type="match status" value="2"/>
</dbReference>
<dbReference type="PROSITE" id="PS50297">
    <property type="entry name" value="ANK_REP_REGION"/>
    <property type="match status" value="3"/>
</dbReference>
<protein>
    <submittedName>
        <fullName evidence="3">Ankyrin</fullName>
    </submittedName>
</protein>
<keyword evidence="1" id="KW-0040">ANK repeat</keyword>
<dbReference type="Pfam" id="PF00023">
    <property type="entry name" value="Ank"/>
    <property type="match status" value="1"/>
</dbReference>
<dbReference type="InterPro" id="IPR051616">
    <property type="entry name" value="Cul2-RING_E3_ligase_SR"/>
</dbReference>
<evidence type="ECO:0000256" key="1">
    <source>
        <dbReference type="PROSITE-ProRule" id="PRU00023"/>
    </source>
</evidence>
<feature type="repeat" description="TPR" evidence="2">
    <location>
        <begin position="307"/>
        <end position="340"/>
    </location>
</feature>
<feature type="repeat" description="ANK" evidence="1">
    <location>
        <begin position="165"/>
        <end position="197"/>
    </location>
</feature>
<dbReference type="Pfam" id="PF12796">
    <property type="entry name" value="Ank_2"/>
    <property type="match status" value="2"/>
</dbReference>
<dbReference type="Proteomes" id="UP000000763">
    <property type="component" value="Chromosome 3"/>
</dbReference>
<dbReference type="InterPro" id="IPR011990">
    <property type="entry name" value="TPR-like_helical_dom_sf"/>
</dbReference>
<feature type="repeat" description="ANK" evidence="1">
    <location>
        <begin position="197"/>
        <end position="229"/>
    </location>
</feature>
<dbReference type="InterPro" id="IPR036770">
    <property type="entry name" value="Ankyrin_rpt-contain_sf"/>
</dbReference>
<name>Q851V7_ORYSJ</name>
<sequence>MAEELPFPANIEVMRHTPRFKLMQAAFHGDLRGLKRQAKILDMGRGRLRKAVEDVRVEGVPGEEGTGVLHMAASHGHMEMCKYLVETLQVDVDDADDKENFKIDSLVSCFFNKRFWPNAQTHKGGLARQSTPGRTSLLKAVHSGHRGIAKYLLNHDANPDLAMCCGLTPLHSAAGLGDCESVKLLLAKGAYVDPMSTFGTPLHLAAKEGQDGTMKILLDNNADCNKMVNGITPLLLAMKAASAKCMELLVEAGADATYSDVIWNYMSTTFMDDEDSGSSVFSDSEPEEIDANHHIPVNDKPVNRRKIAEFKSLGLEAVEKKDYLSAAGFYSEAMDLDPDDATLLSNRSLCWLYLGEGGKALVDAHKCRKMRPDWPKACYRQGAALMLLKDYVSACEALFDGFKLDPEDVEIENALREALEFLKVSQSTSAN</sequence>
<dbReference type="EMBL" id="AC097280">
    <property type="protein sequence ID" value="AAO34486.1"/>
    <property type="molecule type" value="Genomic_DNA"/>
</dbReference>
<dbReference type="Gene3D" id="1.25.40.10">
    <property type="entry name" value="Tetratricopeptide repeat domain"/>
    <property type="match status" value="1"/>
</dbReference>
<accession>Q851V7</accession>
<dbReference type="InterPro" id="IPR002110">
    <property type="entry name" value="Ankyrin_rpt"/>
</dbReference>
<evidence type="ECO:0000313" key="3">
    <source>
        <dbReference type="EMBL" id="AAO34486.1"/>
    </source>
</evidence>
<proteinExistence type="predicted"/>
<dbReference type="AlphaFoldDB" id="Q851V7"/>
<dbReference type="PANTHER" id="PTHR46224">
    <property type="entry name" value="ANKYRIN REPEAT FAMILY PROTEIN"/>
    <property type="match status" value="1"/>
</dbReference>
<reference evidence="4" key="1">
    <citation type="journal article" date="2005" name="Nature">
        <title>The map-based sequence of the rice genome.</title>
        <authorList>
            <consortium name="International rice genome sequencing project (IRGSP)"/>
            <person name="Matsumoto T."/>
            <person name="Wu J."/>
            <person name="Kanamori H."/>
            <person name="Katayose Y."/>
            <person name="Fujisawa M."/>
            <person name="Namiki N."/>
            <person name="Mizuno H."/>
            <person name="Yamamoto K."/>
            <person name="Antonio B.A."/>
            <person name="Baba T."/>
            <person name="Sakata K."/>
            <person name="Nagamura Y."/>
            <person name="Aoki H."/>
            <person name="Arikawa K."/>
            <person name="Arita K."/>
            <person name="Bito T."/>
            <person name="Chiden Y."/>
            <person name="Fujitsuka N."/>
            <person name="Fukunaka R."/>
            <person name="Hamada M."/>
            <person name="Harada C."/>
            <person name="Hayashi A."/>
            <person name="Hijishita S."/>
            <person name="Honda M."/>
            <person name="Hosokawa S."/>
            <person name="Ichikawa Y."/>
            <person name="Idonuma A."/>
            <person name="Iijima M."/>
            <person name="Ikeda M."/>
            <person name="Ikeno M."/>
            <person name="Ito K."/>
            <person name="Ito S."/>
            <person name="Ito T."/>
            <person name="Ito Y."/>
            <person name="Ito Y."/>
            <person name="Iwabuchi A."/>
            <person name="Kamiya K."/>
            <person name="Karasawa W."/>
            <person name="Kurita K."/>
            <person name="Katagiri S."/>
            <person name="Kikuta A."/>
            <person name="Kobayashi H."/>
            <person name="Kobayashi N."/>
            <person name="Machita K."/>
            <person name="Maehara T."/>
            <person name="Masukawa M."/>
            <person name="Mizubayashi T."/>
            <person name="Mukai Y."/>
            <person name="Nagasaki H."/>
            <person name="Nagata Y."/>
            <person name="Naito S."/>
            <person name="Nakashima M."/>
            <person name="Nakama Y."/>
            <person name="Nakamichi Y."/>
            <person name="Nakamura M."/>
            <person name="Meguro A."/>
            <person name="Negishi M."/>
            <person name="Ohta I."/>
            <person name="Ohta T."/>
            <person name="Okamoto M."/>
            <person name="Ono N."/>
            <person name="Saji S."/>
            <person name="Sakaguchi M."/>
            <person name="Sakai K."/>
            <person name="Shibata M."/>
            <person name="Shimokawa T."/>
            <person name="Song J."/>
            <person name="Takazaki Y."/>
            <person name="Terasawa K."/>
            <person name="Tsugane M."/>
            <person name="Tsuji K."/>
            <person name="Ueda S."/>
            <person name="Waki K."/>
            <person name="Yamagata H."/>
            <person name="Yamamoto M."/>
            <person name="Yamamoto S."/>
            <person name="Yamane H."/>
            <person name="Yoshiki S."/>
            <person name="Yoshihara R."/>
            <person name="Yukawa K."/>
            <person name="Zhong H."/>
            <person name="Yano M."/>
            <person name="Yuan Q."/>
            <person name="Ouyang S."/>
            <person name="Liu J."/>
            <person name="Jones K.M."/>
            <person name="Gansberger K."/>
            <person name="Moffat K."/>
            <person name="Hill J."/>
            <person name="Bera J."/>
            <person name="Fadrosh D."/>
            <person name="Jin S."/>
            <person name="Johri S."/>
            <person name="Kim M."/>
            <person name="Overton L."/>
            <person name="Reardon M."/>
            <person name="Tsitrin T."/>
            <person name="Vuong H."/>
            <person name="Weaver B."/>
            <person name="Ciecko A."/>
            <person name="Tallon L."/>
            <person name="Jackson J."/>
            <person name="Pai G."/>
            <person name="Aken S.V."/>
            <person name="Utterback T."/>
            <person name="Reidmuller S."/>
            <person name="Feldblyum T."/>
            <person name="Hsiao J."/>
            <person name="Zismann V."/>
            <person name="Iobst S."/>
            <person name="de Vazeille A.R."/>
            <person name="Buell C.R."/>
            <person name="Ying K."/>
            <person name="Li Y."/>
            <person name="Lu T."/>
            <person name="Huang Y."/>
            <person name="Zhao Q."/>
            <person name="Feng Q."/>
            <person name="Zhang L."/>
            <person name="Zhu J."/>
            <person name="Weng Q."/>
            <person name="Mu J."/>
            <person name="Lu Y."/>
            <person name="Fan D."/>
            <person name="Liu Y."/>
            <person name="Guan J."/>
            <person name="Zhang Y."/>
            <person name="Yu S."/>
            <person name="Liu X."/>
            <person name="Zhang Y."/>
            <person name="Hong G."/>
            <person name="Han B."/>
            <person name="Choisne N."/>
            <person name="Demange N."/>
            <person name="Orjeda G."/>
            <person name="Samain S."/>
            <person name="Cattolico L."/>
            <person name="Pelletier E."/>
            <person name="Couloux A."/>
            <person name="Segurens B."/>
            <person name="Wincker P."/>
            <person name="D'Hont A."/>
            <person name="Scarpelli C."/>
            <person name="Weissenbach J."/>
            <person name="Salanoubat M."/>
            <person name="Quetier F."/>
            <person name="Yu Y."/>
            <person name="Kim H.R."/>
            <person name="Rambo T."/>
            <person name="Currie J."/>
            <person name="Collura K."/>
            <person name="Luo M."/>
            <person name="Yang T."/>
            <person name="Ammiraju J.S.S."/>
            <person name="Engler F."/>
            <person name="Soderlund C."/>
            <person name="Wing R.A."/>
            <person name="Palmer L.E."/>
            <person name="de la Bastide M."/>
            <person name="Spiegel L."/>
            <person name="Nascimento L."/>
            <person name="Zutavern T."/>
            <person name="O'Shaughnessy A."/>
            <person name="Dike S."/>
            <person name="Dedhia N."/>
            <person name="Preston R."/>
            <person name="Balija V."/>
            <person name="McCombie W.R."/>
            <person name="Chow T."/>
            <person name="Chen H."/>
            <person name="Chung M."/>
            <person name="Chen C."/>
            <person name="Shaw J."/>
            <person name="Wu H."/>
            <person name="Hsiao K."/>
            <person name="Chao Y."/>
            <person name="Chu M."/>
            <person name="Cheng C."/>
            <person name="Hour A."/>
            <person name="Lee P."/>
            <person name="Lin S."/>
            <person name="Lin Y."/>
            <person name="Liou J."/>
            <person name="Liu S."/>
            <person name="Hsing Y."/>
            <person name="Raghuvanshi S."/>
            <person name="Mohanty A."/>
            <person name="Bharti A.K."/>
            <person name="Gaur A."/>
            <person name="Gupta V."/>
            <person name="Kumar D."/>
            <person name="Ravi V."/>
            <person name="Vij S."/>
            <person name="Kapur A."/>
            <person name="Khurana P."/>
            <person name="Khurana P."/>
            <person name="Khurana J.P."/>
            <person name="Tyagi A.K."/>
            <person name="Gaikwad K."/>
            <person name="Singh A."/>
            <person name="Dalal V."/>
            <person name="Srivastava S."/>
            <person name="Dixit A."/>
            <person name="Pal A.K."/>
            <person name="Ghazi I.A."/>
            <person name="Yadav M."/>
            <person name="Pandit A."/>
            <person name="Bhargava A."/>
            <person name="Sureshbabu K."/>
            <person name="Batra K."/>
            <person name="Sharma T.R."/>
            <person name="Mohapatra T."/>
            <person name="Singh N.K."/>
            <person name="Messing J."/>
            <person name="Nelson A.B."/>
            <person name="Fuks G."/>
            <person name="Kavchok S."/>
            <person name="Keizer G."/>
            <person name="Linton E."/>
            <person name="Llaca V."/>
            <person name="Song R."/>
            <person name="Tanyolac B."/>
            <person name="Young S."/>
            <person name="Ho-Il K."/>
            <person name="Hahn J.H."/>
            <person name="Sangsakoo G."/>
            <person name="Vanavichit A."/>
            <person name="de Mattos Luiz.A.T."/>
            <person name="Zimmer P.D."/>
            <person name="Malone G."/>
            <person name="Dellagostin O."/>
            <person name="de Oliveira A.C."/>
            <person name="Bevan M."/>
            <person name="Bancroft I."/>
            <person name="Minx P."/>
            <person name="Cordum H."/>
            <person name="Wilson R."/>
            <person name="Cheng Z."/>
            <person name="Jin W."/>
            <person name="Jiang J."/>
            <person name="Leong S.A."/>
            <person name="Iwama H."/>
            <person name="Gojobori T."/>
            <person name="Itoh T."/>
            <person name="Niimura Y."/>
            <person name="Fujii Y."/>
            <person name="Habara T."/>
            <person name="Sakai H."/>
            <person name="Sato Y."/>
            <person name="Wilson G."/>
            <person name="Kumar K."/>
            <person name="McCouch S."/>
            <person name="Juretic N."/>
            <person name="Hoen D."/>
            <person name="Wright S."/>
            <person name="Bruskiewich R."/>
            <person name="Bureau T."/>
            <person name="Miyao A."/>
            <person name="Hirochika H."/>
            <person name="Nishikawa T."/>
            <person name="Kadowaki K."/>
            <person name="Sugiura M."/>
            <person name="Burr B."/>
            <person name="Sasaki T."/>
        </authorList>
    </citation>
    <scope>NUCLEOTIDE SEQUENCE [LARGE SCALE GENOMIC DNA]</scope>
    <source>
        <strain evidence="4">cv. Nipponbare</strain>
    </source>
</reference>
<dbReference type="PANTHER" id="PTHR46224:SF41">
    <property type="entry name" value="OS03G0621400 PROTEIN"/>
    <property type="match status" value="1"/>
</dbReference>
<keyword evidence="2" id="KW-0802">TPR repeat</keyword>
<gene>
    <name evidence="3" type="primary">OSJNBb0111B07.15</name>
</gene>
<dbReference type="SUPFAM" id="SSF48452">
    <property type="entry name" value="TPR-like"/>
    <property type="match status" value="1"/>
</dbReference>